<dbReference type="RefSeq" id="WP_184496571.1">
    <property type="nucleotide sequence ID" value="NZ_JACIJO010000003.1"/>
</dbReference>
<gene>
    <name evidence="1" type="ORF">FHS59_003459</name>
</gene>
<keyword evidence="2" id="KW-1185">Reference proteome</keyword>
<evidence type="ECO:0000313" key="2">
    <source>
        <dbReference type="Proteomes" id="UP000588604"/>
    </source>
</evidence>
<comment type="caution">
    <text evidence="1">The sequence shown here is derived from an EMBL/GenBank/DDBJ whole genome shotgun (WGS) entry which is preliminary data.</text>
</comment>
<dbReference type="EMBL" id="JACIJO010000003">
    <property type="protein sequence ID" value="MBB6327816.1"/>
    <property type="molecule type" value="Genomic_DNA"/>
</dbReference>
<dbReference type="Proteomes" id="UP000588604">
    <property type="component" value="Unassembled WGS sequence"/>
</dbReference>
<name>A0A841MUP5_9BACT</name>
<organism evidence="1 2">
    <name type="scientific">Algoriphagus iocasae</name>
    <dbReference type="NCBI Taxonomy" id="1836499"/>
    <lineage>
        <taxon>Bacteria</taxon>
        <taxon>Pseudomonadati</taxon>
        <taxon>Bacteroidota</taxon>
        <taxon>Cytophagia</taxon>
        <taxon>Cytophagales</taxon>
        <taxon>Cyclobacteriaceae</taxon>
        <taxon>Algoriphagus</taxon>
    </lineage>
</organism>
<accession>A0A841MUP5</accession>
<evidence type="ECO:0000313" key="1">
    <source>
        <dbReference type="EMBL" id="MBB6327816.1"/>
    </source>
</evidence>
<reference evidence="1 2" key="1">
    <citation type="submission" date="2020-08" db="EMBL/GenBank/DDBJ databases">
        <title>Genomic Encyclopedia of Type Strains, Phase IV (KMG-IV): sequencing the most valuable type-strain genomes for metagenomic binning, comparative biology and taxonomic classification.</title>
        <authorList>
            <person name="Goeker M."/>
        </authorList>
    </citation>
    <scope>NUCLEOTIDE SEQUENCE [LARGE SCALE GENOMIC DNA]</scope>
    <source>
        <strain evidence="1 2">DSM 102044</strain>
    </source>
</reference>
<proteinExistence type="predicted"/>
<sequence>MGNSTVLLLTSTISPQDFNFVGRKGVHNREDDYFSAVSFYCKFNLPIVFIDNSNYRSDRIEKIIFNNSESEYLLFESKQSFKGKGHGELEILKYGLENSNILNKYQNIIKISGRLTISNFFEFYSKLDLNLSIHYCNYSREFSWVDTRIMILNKSFIKNYLFPTMDKFLNESENVFFEKAYARSIHLYQYDGGRISLWPAYPLYNGFNGESGKKIKFSLIKKFKYYLFNKIKIFVFSQTI</sequence>
<protein>
    <submittedName>
        <fullName evidence="1">Uncharacterized protein</fullName>
    </submittedName>
</protein>
<dbReference type="AlphaFoldDB" id="A0A841MUP5"/>